<name>A0A0N4UUR5_ENTVE</name>
<dbReference type="Proteomes" id="UP000274131">
    <property type="component" value="Unassembled WGS sequence"/>
</dbReference>
<dbReference type="SUPFAM" id="SSF50978">
    <property type="entry name" value="WD40 repeat-like"/>
    <property type="match status" value="1"/>
</dbReference>
<dbReference type="PANTHER" id="PTHR13211">
    <property type="entry name" value="TELOMERASE CAJAL BODY PROTEIN 1"/>
    <property type="match status" value="1"/>
</dbReference>
<dbReference type="WBParaSite" id="EVEC_0000114901-mRNA-1">
    <property type="protein sequence ID" value="EVEC_0000114901-mRNA-1"/>
    <property type="gene ID" value="EVEC_0000114901"/>
</dbReference>
<keyword evidence="4" id="KW-1185">Reference proteome</keyword>
<dbReference type="OrthoDB" id="239865at2759"/>
<dbReference type="InterPro" id="IPR015943">
    <property type="entry name" value="WD40/YVTN_repeat-like_dom_sf"/>
</dbReference>
<evidence type="ECO:0000256" key="2">
    <source>
        <dbReference type="ARBA" id="ARBA00041558"/>
    </source>
</evidence>
<dbReference type="STRING" id="51028.A0A0N4UUR5"/>
<dbReference type="InterPro" id="IPR001680">
    <property type="entry name" value="WD40_rpt"/>
</dbReference>
<proteinExistence type="inferred from homology"/>
<accession>A0A0N4UUR5</accession>
<dbReference type="GO" id="GO:0003723">
    <property type="term" value="F:RNA binding"/>
    <property type="evidence" value="ECO:0007669"/>
    <property type="project" value="TreeGrafter"/>
</dbReference>
<evidence type="ECO:0000313" key="5">
    <source>
        <dbReference type="WBParaSite" id="EVEC_0000114901-mRNA-1"/>
    </source>
</evidence>
<dbReference type="InterPro" id="IPR036322">
    <property type="entry name" value="WD40_repeat_dom_sf"/>
</dbReference>
<dbReference type="SMART" id="SM00320">
    <property type="entry name" value="WD40"/>
    <property type="match status" value="7"/>
</dbReference>
<dbReference type="InterPro" id="IPR051150">
    <property type="entry name" value="SWT21/TCAB1_mRNA_Telomere"/>
</dbReference>
<reference evidence="5" key="1">
    <citation type="submission" date="2017-02" db="UniProtKB">
        <authorList>
            <consortium name="WormBaseParasite"/>
        </authorList>
    </citation>
    <scope>IDENTIFICATION</scope>
</reference>
<reference evidence="3 4" key="2">
    <citation type="submission" date="2018-10" db="EMBL/GenBank/DDBJ databases">
        <authorList>
            <consortium name="Pathogen Informatics"/>
        </authorList>
    </citation>
    <scope>NUCLEOTIDE SEQUENCE [LARGE SCALE GENOMIC DNA]</scope>
</reference>
<dbReference type="EMBL" id="UXUI01007143">
    <property type="protein sequence ID" value="VDD85714.1"/>
    <property type="molecule type" value="Genomic_DNA"/>
</dbReference>
<comment type="similarity">
    <text evidence="1">Belongs to the TCAB1 family.</text>
</comment>
<dbReference type="GO" id="GO:0030576">
    <property type="term" value="P:Cajal body organization"/>
    <property type="evidence" value="ECO:0007669"/>
    <property type="project" value="TreeGrafter"/>
</dbReference>
<dbReference type="Pfam" id="PF00400">
    <property type="entry name" value="WD40"/>
    <property type="match status" value="4"/>
</dbReference>
<dbReference type="PANTHER" id="PTHR13211:SF0">
    <property type="entry name" value="TELOMERASE CAJAL BODY PROTEIN 1"/>
    <property type="match status" value="1"/>
</dbReference>
<dbReference type="Gene3D" id="2.130.10.10">
    <property type="entry name" value="YVTN repeat-like/Quinoprotein amine dehydrogenase"/>
    <property type="match status" value="2"/>
</dbReference>
<evidence type="ECO:0000256" key="1">
    <source>
        <dbReference type="ARBA" id="ARBA00038279"/>
    </source>
</evidence>
<sequence>MLHDAEEVNALPRKKARHSVLFEFEKPKEVFREKEAFVTEARGFGFSLENYCNNYIKCCKWSSDGEILASSSQDRKVQLFKTLEDYSKVKLHQSIPLATLIYDICWHPSLSWLATSSKDQPIHCWNQEGKRAVSFNGINEKDELDSAYSLCFSHDGQQLYAGYNCSIRKFDINRGGRQQQDIKTWTKVNGGQKSIISCITMNPLMQGVYAAASYGQSIALYSDMSSGAECIFEVPSHAVTHIRYSSDGNVLFAASRKNDCITCWDLRYPGHMIGSLERPCTTNQRIYFEMDCSGRYLFSGSSSGHLYIFDVAEIRPELSEPVCVLPVHRSSLSGVSIHPNVPLVATCSGQRVFPLPDLCSEEENDDYETIRNFADLDNSLSLWMFSH</sequence>
<dbReference type="AlphaFoldDB" id="A0A0N4UUR5"/>
<dbReference type="GO" id="GO:0015030">
    <property type="term" value="C:Cajal body"/>
    <property type="evidence" value="ECO:0007669"/>
    <property type="project" value="TreeGrafter"/>
</dbReference>
<organism evidence="5">
    <name type="scientific">Enterobius vermicularis</name>
    <name type="common">Human pinworm</name>
    <dbReference type="NCBI Taxonomy" id="51028"/>
    <lineage>
        <taxon>Eukaryota</taxon>
        <taxon>Metazoa</taxon>
        <taxon>Ecdysozoa</taxon>
        <taxon>Nematoda</taxon>
        <taxon>Chromadorea</taxon>
        <taxon>Rhabditida</taxon>
        <taxon>Spirurina</taxon>
        <taxon>Oxyuridomorpha</taxon>
        <taxon>Oxyuroidea</taxon>
        <taxon>Oxyuridae</taxon>
        <taxon>Enterobius</taxon>
    </lineage>
</organism>
<gene>
    <name evidence="3" type="ORF">EVEC_LOCUS857</name>
</gene>
<protein>
    <recommendedName>
        <fullName evidence="2">WD repeat-containing protein 79</fullName>
    </recommendedName>
</protein>
<evidence type="ECO:0000313" key="3">
    <source>
        <dbReference type="EMBL" id="VDD85714.1"/>
    </source>
</evidence>
<evidence type="ECO:0000313" key="4">
    <source>
        <dbReference type="Proteomes" id="UP000274131"/>
    </source>
</evidence>